<gene>
    <name evidence="4" type="ORF">MSP1404_LOCUS8376</name>
</gene>
<dbReference type="PANTHER" id="PTHR43201:SF5">
    <property type="entry name" value="MEDIUM-CHAIN ACYL-COA LIGASE ACSF2, MITOCHONDRIAL"/>
    <property type="match status" value="1"/>
</dbReference>
<dbReference type="EMBL" id="HBEV01010843">
    <property type="protein sequence ID" value="CAD8590972.1"/>
    <property type="molecule type" value="Transcribed_RNA"/>
</dbReference>
<dbReference type="PANTHER" id="PTHR43201">
    <property type="entry name" value="ACYL-COA SYNTHETASE"/>
    <property type="match status" value="1"/>
</dbReference>
<dbReference type="AlphaFoldDB" id="A0A7S0PTW6"/>
<dbReference type="InterPro" id="IPR000873">
    <property type="entry name" value="AMP-dep_synth/lig_dom"/>
</dbReference>
<evidence type="ECO:0000256" key="2">
    <source>
        <dbReference type="ARBA" id="ARBA00022598"/>
    </source>
</evidence>
<dbReference type="Pfam" id="PF00501">
    <property type="entry name" value="AMP-binding"/>
    <property type="match status" value="1"/>
</dbReference>
<evidence type="ECO:0000256" key="1">
    <source>
        <dbReference type="ARBA" id="ARBA00006432"/>
    </source>
</evidence>
<comment type="similarity">
    <text evidence="1">Belongs to the ATP-dependent AMP-binding enzyme family.</text>
</comment>
<keyword evidence="2" id="KW-0436">Ligase</keyword>
<accession>A0A7S0PTW6</accession>
<protein>
    <recommendedName>
        <fullName evidence="3">AMP-dependent synthetase/ligase domain-containing protein</fullName>
    </recommendedName>
</protein>
<organism evidence="4">
    <name type="scientific">Micromonas pusilla</name>
    <name type="common">Picoplanktonic green alga</name>
    <name type="synonym">Chromulina pusilla</name>
    <dbReference type="NCBI Taxonomy" id="38833"/>
    <lineage>
        <taxon>Eukaryota</taxon>
        <taxon>Viridiplantae</taxon>
        <taxon>Chlorophyta</taxon>
        <taxon>Mamiellophyceae</taxon>
        <taxon>Mamiellales</taxon>
        <taxon>Mamiellaceae</taxon>
        <taxon>Micromonas</taxon>
    </lineage>
</organism>
<dbReference type="SUPFAM" id="SSF56801">
    <property type="entry name" value="Acetyl-CoA synthetase-like"/>
    <property type="match status" value="1"/>
</dbReference>
<evidence type="ECO:0000313" key="4">
    <source>
        <dbReference type="EMBL" id="CAD8590972.1"/>
    </source>
</evidence>
<dbReference type="GO" id="GO:0031956">
    <property type="term" value="F:medium-chain fatty acid-CoA ligase activity"/>
    <property type="evidence" value="ECO:0007669"/>
    <property type="project" value="TreeGrafter"/>
</dbReference>
<name>A0A7S0PTW6_MICPS</name>
<sequence>MLARAVASLARRAHHSSAAPAQRIAELVARLRDHEDREAVVFPAAERNVFGDIQPEVRWSYGELIDRAKVFAAGLRDMGYGPGQRLGVKMYNSPELVVAMVGSALAGNDVETAKTADDLLEVQCRGTLVEVCDAEIAGGMIGQHEPIVVGGGEISDPMVHWEVMMEAFKGQSPPDLPADHPGAGYYFSSPTRVAAEQSLVKNGADAAEALKMTKDDRVCVAVPLTHNMGFGFGLMAAWHVGACAVMPMLKPVDARLTDEEHGRNRAMNVVTTLLDEKCSLAVADSHVLKSLPVFGYGKLPAGMEALRGGLTKVGSGDAVGLGEPKLWCEVPFTTVGGKPK</sequence>
<reference evidence="4" key="1">
    <citation type="submission" date="2021-01" db="EMBL/GenBank/DDBJ databases">
        <authorList>
            <person name="Corre E."/>
            <person name="Pelletier E."/>
            <person name="Niang G."/>
            <person name="Scheremetjew M."/>
            <person name="Finn R."/>
            <person name="Kale V."/>
            <person name="Holt S."/>
            <person name="Cochrane G."/>
            <person name="Meng A."/>
            <person name="Brown T."/>
            <person name="Cohen L."/>
        </authorList>
    </citation>
    <scope>NUCLEOTIDE SEQUENCE</scope>
    <source>
        <strain evidence="4">CCMP494</strain>
    </source>
</reference>
<feature type="domain" description="AMP-dependent synthetase/ligase" evidence="3">
    <location>
        <begin position="31"/>
        <end position="107"/>
    </location>
</feature>
<dbReference type="GO" id="GO:0006631">
    <property type="term" value="P:fatty acid metabolic process"/>
    <property type="evidence" value="ECO:0007669"/>
    <property type="project" value="TreeGrafter"/>
</dbReference>
<evidence type="ECO:0000259" key="3">
    <source>
        <dbReference type="Pfam" id="PF00501"/>
    </source>
</evidence>
<proteinExistence type="inferred from homology"/>
<dbReference type="InterPro" id="IPR042099">
    <property type="entry name" value="ANL_N_sf"/>
</dbReference>
<dbReference type="Gene3D" id="3.40.50.12780">
    <property type="entry name" value="N-terminal domain of ligase-like"/>
    <property type="match status" value="1"/>
</dbReference>